<name>A0A5D0CNQ3_9BACL</name>
<dbReference type="InterPro" id="IPR036388">
    <property type="entry name" value="WH-like_DNA-bd_sf"/>
</dbReference>
<dbReference type="Pfam" id="PF01035">
    <property type="entry name" value="DNA_binding_1"/>
    <property type="match status" value="1"/>
</dbReference>
<dbReference type="GO" id="GO:0008168">
    <property type="term" value="F:methyltransferase activity"/>
    <property type="evidence" value="ECO:0007669"/>
    <property type="project" value="UniProtKB-KW"/>
</dbReference>
<accession>A0A5D0CNQ3</accession>
<dbReference type="EMBL" id="VSDO01000005">
    <property type="protein sequence ID" value="TYA10854.1"/>
    <property type="molecule type" value="Genomic_DNA"/>
</dbReference>
<evidence type="ECO:0000313" key="3">
    <source>
        <dbReference type="EMBL" id="TYA10854.1"/>
    </source>
</evidence>
<dbReference type="GO" id="GO:0006281">
    <property type="term" value="P:DNA repair"/>
    <property type="evidence" value="ECO:0007669"/>
    <property type="project" value="InterPro"/>
</dbReference>
<organism evidence="3 4">
    <name type="scientific">Paenibacillus faecis</name>
    <dbReference type="NCBI Taxonomy" id="862114"/>
    <lineage>
        <taxon>Bacteria</taxon>
        <taxon>Bacillati</taxon>
        <taxon>Bacillota</taxon>
        <taxon>Bacilli</taxon>
        <taxon>Bacillales</taxon>
        <taxon>Paenibacillaceae</taxon>
        <taxon>Paenibacillus</taxon>
    </lineage>
</organism>
<keyword evidence="4" id="KW-1185">Reference proteome</keyword>
<dbReference type="OrthoDB" id="9789813at2"/>
<dbReference type="CDD" id="cd06445">
    <property type="entry name" value="ATase"/>
    <property type="match status" value="1"/>
</dbReference>
<evidence type="ECO:0000259" key="2">
    <source>
        <dbReference type="Pfam" id="PF01035"/>
    </source>
</evidence>
<feature type="domain" description="Methylated-DNA-[protein]-cysteine S-methyltransferase DNA binding" evidence="2">
    <location>
        <begin position="3"/>
        <end position="84"/>
    </location>
</feature>
<gene>
    <name evidence="3" type="ORF">FRY98_24070</name>
</gene>
<dbReference type="InterPro" id="IPR014048">
    <property type="entry name" value="MethylDNA_cys_MeTrfase_DNA-bd"/>
</dbReference>
<dbReference type="Proteomes" id="UP000325218">
    <property type="component" value="Unassembled WGS sequence"/>
</dbReference>
<dbReference type="SUPFAM" id="SSF46767">
    <property type="entry name" value="Methylated DNA-protein cysteine methyltransferase, C-terminal domain"/>
    <property type="match status" value="1"/>
</dbReference>
<dbReference type="PANTHER" id="PTHR42942:SF1">
    <property type="entry name" value="ALKYLTRANSFERASE-LIKE PROTEIN 1"/>
    <property type="match status" value="1"/>
</dbReference>
<dbReference type="RefSeq" id="WP_148456914.1">
    <property type="nucleotide sequence ID" value="NZ_BORZ01000012.1"/>
</dbReference>
<keyword evidence="3" id="KW-0808">Transferase</keyword>
<dbReference type="InterPro" id="IPR036217">
    <property type="entry name" value="MethylDNA_cys_MeTrfase_DNAb"/>
</dbReference>
<dbReference type="PANTHER" id="PTHR42942">
    <property type="entry name" value="6-O-METHYLGUANINE DNA METHYLTRANSFERASE"/>
    <property type="match status" value="1"/>
</dbReference>
<dbReference type="GO" id="GO:0032259">
    <property type="term" value="P:methylation"/>
    <property type="evidence" value="ECO:0007669"/>
    <property type="project" value="UniProtKB-KW"/>
</dbReference>
<protein>
    <submittedName>
        <fullName evidence="3">DNA methyltransferase</fullName>
    </submittedName>
</protein>
<keyword evidence="1" id="KW-0227">DNA damage</keyword>
<reference evidence="3 4" key="1">
    <citation type="submission" date="2019-08" db="EMBL/GenBank/DDBJ databases">
        <title>Genome sequencing of Paenibacillus faecis DSM 23593(T).</title>
        <authorList>
            <person name="Kook J.-K."/>
            <person name="Park S.-N."/>
            <person name="Lim Y.K."/>
        </authorList>
    </citation>
    <scope>NUCLEOTIDE SEQUENCE [LARGE SCALE GENOMIC DNA]</scope>
    <source>
        <strain evidence="3 4">DSM 23593</strain>
    </source>
</reference>
<dbReference type="InterPro" id="IPR052520">
    <property type="entry name" value="ATL_DNA_repair"/>
</dbReference>
<evidence type="ECO:0000313" key="4">
    <source>
        <dbReference type="Proteomes" id="UP000325218"/>
    </source>
</evidence>
<dbReference type="Gene3D" id="1.10.10.10">
    <property type="entry name" value="Winged helix-like DNA-binding domain superfamily/Winged helix DNA-binding domain"/>
    <property type="match status" value="1"/>
</dbReference>
<evidence type="ECO:0000256" key="1">
    <source>
        <dbReference type="ARBA" id="ARBA00022763"/>
    </source>
</evidence>
<keyword evidence="3" id="KW-0489">Methyltransferase</keyword>
<comment type="caution">
    <text evidence="3">The sequence shown here is derived from an EMBL/GenBank/DDBJ whole genome shotgun (WGS) entry which is preliminary data.</text>
</comment>
<sequence length="102" mass="11178">MQPFTAQVIEIISAIPAGKVMTYGQVAGAAGSPRAARQVVRILHSMSGKHGLPWHRVVNARGEIAIREEEGFFLQKMFLEGEGVEVTEDGLVNLARYQHHPS</sequence>
<dbReference type="AlphaFoldDB" id="A0A5D0CNQ3"/>
<proteinExistence type="predicted"/>